<dbReference type="InterPro" id="IPR051199">
    <property type="entry name" value="LPS_LOS_Heptosyltrfase"/>
</dbReference>
<keyword evidence="3" id="KW-0472">Membrane</keyword>
<dbReference type="Pfam" id="PF01075">
    <property type="entry name" value="Glyco_transf_9"/>
    <property type="match status" value="1"/>
</dbReference>
<comment type="caution">
    <text evidence="4">The sequence shown here is derived from an EMBL/GenBank/DDBJ whole genome shotgun (WGS) entry which is preliminary data.</text>
</comment>
<feature type="transmembrane region" description="Helical" evidence="3">
    <location>
        <begin position="12"/>
        <end position="31"/>
    </location>
</feature>
<keyword evidence="1" id="KW-0328">Glycosyltransferase</keyword>
<dbReference type="GO" id="GO:0005829">
    <property type="term" value="C:cytosol"/>
    <property type="evidence" value="ECO:0007669"/>
    <property type="project" value="TreeGrafter"/>
</dbReference>
<organism evidence="4 5">
    <name type="scientific">Candidatus Danuiimicrobium aquiferis</name>
    <dbReference type="NCBI Taxonomy" id="1801832"/>
    <lineage>
        <taxon>Bacteria</taxon>
        <taxon>Pseudomonadati</taxon>
        <taxon>Candidatus Omnitrophota</taxon>
        <taxon>Candidatus Danuiimicrobium</taxon>
    </lineage>
</organism>
<keyword evidence="3" id="KW-0812">Transmembrane</keyword>
<name>A0A1G1L1Y7_9BACT</name>
<keyword evidence="3" id="KW-1133">Transmembrane helix</keyword>
<keyword evidence="2" id="KW-0808">Transferase</keyword>
<proteinExistence type="predicted"/>
<evidence type="ECO:0000256" key="2">
    <source>
        <dbReference type="ARBA" id="ARBA00022679"/>
    </source>
</evidence>
<dbReference type="InterPro" id="IPR002201">
    <property type="entry name" value="Glyco_trans_9"/>
</dbReference>
<dbReference type="EMBL" id="MHFR01000013">
    <property type="protein sequence ID" value="OGW99170.1"/>
    <property type="molecule type" value="Genomic_DNA"/>
</dbReference>
<dbReference type="SUPFAM" id="SSF53756">
    <property type="entry name" value="UDP-Glycosyltransferase/glycogen phosphorylase"/>
    <property type="match status" value="1"/>
</dbReference>
<evidence type="ECO:0000256" key="1">
    <source>
        <dbReference type="ARBA" id="ARBA00022676"/>
    </source>
</evidence>
<dbReference type="AlphaFoldDB" id="A0A1G1L1Y7"/>
<protein>
    <recommendedName>
        <fullName evidence="6">Lipopolysaccharide heptosyltransferase II</fullName>
    </recommendedName>
</protein>
<evidence type="ECO:0000256" key="3">
    <source>
        <dbReference type="SAM" id="Phobius"/>
    </source>
</evidence>
<reference evidence="4 5" key="1">
    <citation type="journal article" date="2016" name="Nat. Commun.">
        <title>Thousands of microbial genomes shed light on interconnected biogeochemical processes in an aquifer system.</title>
        <authorList>
            <person name="Anantharaman K."/>
            <person name="Brown C.T."/>
            <person name="Hug L.A."/>
            <person name="Sharon I."/>
            <person name="Castelle C.J."/>
            <person name="Probst A.J."/>
            <person name="Thomas B.C."/>
            <person name="Singh A."/>
            <person name="Wilkins M.J."/>
            <person name="Karaoz U."/>
            <person name="Brodie E.L."/>
            <person name="Williams K.H."/>
            <person name="Hubbard S.S."/>
            <person name="Banfield J.F."/>
        </authorList>
    </citation>
    <scope>NUCLEOTIDE SEQUENCE [LARGE SCALE GENOMIC DNA]</scope>
</reference>
<evidence type="ECO:0008006" key="6">
    <source>
        <dbReference type="Google" id="ProtNLM"/>
    </source>
</evidence>
<dbReference type="GO" id="GO:0008713">
    <property type="term" value="F:ADP-heptose-lipopolysaccharide heptosyltransferase activity"/>
    <property type="evidence" value="ECO:0007669"/>
    <property type="project" value="TreeGrafter"/>
</dbReference>
<dbReference type="PANTHER" id="PTHR30160">
    <property type="entry name" value="TETRAACYLDISACCHARIDE 4'-KINASE-RELATED"/>
    <property type="match status" value="1"/>
</dbReference>
<dbReference type="CDD" id="cd03789">
    <property type="entry name" value="GT9_LPS_heptosyltransferase"/>
    <property type="match status" value="1"/>
</dbReference>
<gene>
    <name evidence="4" type="ORF">A3G33_10080</name>
</gene>
<dbReference type="GO" id="GO:0009244">
    <property type="term" value="P:lipopolysaccharide core region biosynthetic process"/>
    <property type="evidence" value="ECO:0007669"/>
    <property type="project" value="TreeGrafter"/>
</dbReference>
<evidence type="ECO:0000313" key="5">
    <source>
        <dbReference type="Proteomes" id="UP000178187"/>
    </source>
</evidence>
<evidence type="ECO:0000313" key="4">
    <source>
        <dbReference type="EMBL" id="OGW99170.1"/>
    </source>
</evidence>
<dbReference type="Proteomes" id="UP000178187">
    <property type="component" value="Unassembled WGS sequence"/>
</dbReference>
<accession>A0A1G1L1Y7</accession>
<dbReference type="Gene3D" id="3.40.50.2000">
    <property type="entry name" value="Glycogen Phosphorylase B"/>
    <property type="match status" value="2"/>
</dbReference>
<sequence>MNNIKPRKIWNRVLIVHPFGIGDVLFITPVIRSLKEQGVQKIDLLLGSRTREIFKYHPDVNEMFEWSKDRPKTIKARLERWASLLKMFFCIWRNRYEAMLDFSLSREYAFLGKFVFGIPVRAGFDFKQRGIFLSHKISLSEGFNGKPVAEYYLELLESLGIKKEKSRLEFFLGQEDLEEKNKIFKQNGIAEDESYLVVAPGGGESWGKDAHLKRWPLEHFAALICQMSREYGSLFQSVVILGSKSENELGKELKGLLSGFRVFNFCGQIPIRASAAIMKHAKLVLANDGGIVHLASALKVPVVAIYGPVDHNVYGPYPKNPLSLAIYHPSLSCRPCYRKMRYQSGCCSVECLKSLSPEYVFSVIKSEKLIGQLLGDRKAGKV</sequence>